<sequence length="99" mass="11218">YPPGAVVIYYVNVRKENRIVSLPQFENLTMHIYILTAGDEDGLRSSYVKLNGRRLRMDGDTLPEMKPKEVTGVTVASQSYGFIVLPQAKLPLCSQFFHK</sequence>
<accession>A0AAV2IRU9</accession>
<name>A0AAV2IRU9_LYMST</name>
<keyword evidence="2" id="KW-1185">Reference proteome</keyword>
<dbReference type="Proteomes" id="UP001497497">
    <property type="component" value="Unassembled WGS sequence"/>
</dbReference>
<comment type="caution">
    <text evidence="1">The sequence shown here is derived from an EMBL/GenBank/DDBJ whole genome shotgun (WGS) entry which is preliminary data.</text>
</comment>
<protein>
    <submittedName>
        <fullName evidence="1">Uncharacterized protein</fullName>
    </submittedName>
</protein>
<reference evidence="1 2" key="1">
    <citation type="submission" date="2024-04" db="EMBL/GenBank/DDBJ databases">
        <authorList>
            <consortium name="Genoscope - CEA"/>
            <person name="William W."/>
        </authorList>
    </citation>
    <scope>NUCLEOTIDE SEQUENCE [LARGE SCALE GENOMIC DNA]</scope>
</reference>
<feature type="non-terminal residue" evidence="1">
    <location>
        <position position="1"/>
    </location>
</feature>
<evidence type="ECO:0000313" key="1">
    <source>
        <dbReference type="EMBL" id="CAL1548520.1"/>
    </source>
</evidence>
<proteinExistence type="predicted"/>
<feature type="non-terminal residue" evidence="1">
    <location>
        <position position="99"/>
    </location>
</feature>
<gene>
    <name evidence="1" type="ORF">GSLYS_00021837001</name>
</gene>
<dbReference type="EMBL" id="CAXITT010001400">
    <property type="protein sequence ID" value="CAL1548520.1"/>
    <property type="molecule type" value="Genomic_DNA"/>
</dbReference>
<organism evidence="1 2">
    <name type="scientific">Lymnaea stagnalis</name>
    <name type="common">Great pond snail</name>
    <name type="synonym">Helix stagnalis</name>
    <dbReference type="NCBI Taxonomy" id="6523"/>
    <lineage>
        <taxon>Eukaryota</taxon>
        <taxon>Metazoa</taxon>
        <taxon>Spiralia</taxon>
        <taxon>Lophotrochozoa</taxon>
        <taxon>Mollusca</taxon>
        <taxon>Gastropoda</taxon>
        <taxon>Heterobranchia</taxon>
        <taxon>Euthyneura</taxon>
        <taxon>Panpulmonata</taxon>
        <taxon>Hygrophila</taxon>
        <taxon>Lymnaeoidea</taxon>
        <taxon>Lymnaeidae</taxon>
        <taxon>Lymnaea</taxon>
    </lineage>
</organism>
<evidence type="ECO:0000313" key="2">
    <source>
        <dbReference type="Proteomes" id="UP001497497"/>
    </source>
</evidence>
<dbReference type="AlphaFoldDB" id="A0AAV2IRU9"/>